<dbReference type="SUPFAM" id="SSF55486">
    <property type="entry name" value="Metalloproteases ('zincins'), catalytic domain"/>
    <property type="match status" value="1"/>
</dbReference>
<proteinExistence type="predicted"/>
<dbReference type="SMART" id="SM00235">
    <property type="entry name" value="ZnMc"/>
    <property type="match status" value="1"/>
</dbReference>
<dbReference type="GeneID" id="117728856"/>
<dbReference type="PANTHER" id="PTHR10127">
    <property type="entry name" value="DISCOIDIN, CUB, EGF, LAMININ , AND ZINC METALLOPROTEASE DOMAIN CONTAINING"/>
    <property type="match status" value="1"/>
</dbReference>
<feature type="binding site" evidence="1">
    <location>
        <position position="163"/>
    </location>
    <ligand>
        <name>Zn(2+)</name>
        <dbReference type="ChEBI" id="CHEBI:29105"/>
        <note>catalytic</note>
    </ligand>
</feature>
<keyword evidence="1 2" id="KW-0479">Metal-binding</keyword>
<feature type="signal peptide" evidence="2">
    <location>
        <begin position="1"/>
        <end position="18"/>
    </location>
</feature>
<name>A0A8C2WJF5_CYCLU</name>
<feature type="domain" description="Peptidase M12A" evidence="3">
    <location>
        <begin position="62"/>
        <end position="259"/>
    </location>
</feature>
<dbReference type="InterPro" id="IPR024079">
    <property type="entry name" value="MetalloPept_cat_dom_sf"/>
</dbReference>
<keyword evidence="2" id="KW-0732">Signal</keyword>
<dbReference type="Ensembl" id="ENSCLMT00005005665.1">
    <property type="protein sequence ID" value="ENSCLMP00005005271.1"/>
    <property type="gene ID" value="ENSCLMG00005002881.1"/>
</dbReference>
<evidence type="ECO:0000259" key="3">
    <source>
        <dbReference type="PROSITE" id="PS51864"/>
    </source>
</evidence>
<organism evidence="4 5">
    <name type="scientific">Cyclopterus lumpus</name>
    <name type="common">Lumpsucker</name>
    <dbReference type="NCBI Taxonomy" id="8103"/>
    <lineage>
        <taxon>Eukaryota</taxon>
        <taxon>Metazoa</taxon>
        <taxon>Chordata</taxon>
        <taxon>Craniata</taxon>
        <taxon>Vertebrata</taxon>
        <taxon>Euteleostomi</taxon>
        <taxon>Actinopterygii</taxon>
        <taxon>Neopterygii</taxon>
        <taxon>Teleostei</taxon>
        <taxon>Neoteleostei</taxon>
        <taxon>Acanthomorphata</taxon>
        <taxon>Eupercaria</taxon>
        <taxon>Perciformes</taxon>
        <taxon>Cottioidei</taxon>
        <taxon>Cottales</taxon>
        <taxon>Cyclopteridae</taxon>
        <taxon>Cyclopterus</taxon>
    </lineage>
</organism>
<reference evidence="4" key="1">
    <citation type="submission" date="2025-08" db="UniProtKB">
        <authorList>
            <consortium name="Ensembl"/>
        </authorList>
    </citation>
    <scope>IDENTIFICATION</scope>
</reference>
<reference evidence="4" key="2">
    <citation type="submission" date="2025-09" db="UniProtKB">
        <authorList>
            <consortium name="Ensembl"/>
        </authorList>
    </citation>
    <scope>IDENTIFICATION</scope>
</reference>
<dbReference type="GeneTree" id="ENSGT00940000154856"/>
<dbReference type="OrthoDB" id="291007at2759"/>
<dbReference type="Pfam" id="PF01400">
    <property type="entry name" value="Astacin"/>
    <property type="match status" value="1"/>
</dbReference>
<dbReference type="PRINTS" id="PR00480">
    <property type="entry name" value="ASTACIN"/>
</dbReference>
<feature type="binding site" evidence="1">
    <location>
        <position position="159"/>
    </location>
    <ligand>
        <name>Zn(2+)</name>
        <dbReference type="ChEBI" id="CHEBI:29105"/>
        <note>catalytic</note>
    </ligand>
</feature>
<feature type="chain" id="PRO_5034752702" description="Metalloendopeptidase" evidence="2">
    <location>
        <begin position="19"/>
        <end position="260"/>
    </location>
</feature>
<feature type="binding site" evidence="1">
    <location>
        <position position="169"/>
    </location>
    <ligand>
        <name>Zn(2+)</name>
        <dbReference type="ChEBI" id="CHEBI:29105"/>
        <note>catalytic</note>
    </ligand>
</feature>
<dbReference type="Proteomes" id="UP000694565">
    <property type="component" value="Unplaced"/>
</dbReference>
<dbReference type="Gene3D" id="3.40.390.10">
    <property type="entry name" value="Collagenase (Catalytic Domain)"/>
    <property type="match status" value="1"/>
</dbReference>
<sequence>MTPAFLVLFFLLAIPARAADEGTLTDDPLAGELDVPESIARANEGITTHLEDGDIKPNMQRNADPCVRRGCKWPKYGRYVYVPVSISSAYTRTERNVIIRGLLTFHASTCIRFVWRRTHRQFIHFYSGSGCWSSMGRQSRGQAVSLRKNGCVSTGTVQHEVLHALGFNHEQVRSDRDNYVSILFQNIRRGRERQFQKKATNNLGTPYDFNSVMHYGNFAFSKNRRPTIISKANPNLRIGGAKYMSQNDVSRVNRLYQCRV</sequence>
<evidence type="ECO:0000256" key="2">
    <source>
        <dbReference type="RuleBase" id="RU361183"/>
    </source>
</evidence>
<dbReference type="InterPro" id="IPR006026">
    <property type="entry name" value="Peptidase_Metallo"/>
</dbReference>
<keyword evidence="5" id="KW-1185">Reference proteome</keyword>
<comment type="caution">
    <text evidence="1">Lacks conserved residue(s) required for the propagation of feature annotation.</text>
</comment>
<gene>
    <name evidence="4" type="primary">LOC117728856</name>
</gene>
<keyword evidence="1 2" id="KW-0482">Metalloprotease</keyword>
<dbReference type="RefSeq" id="XP_034385674.1">
    <property type="nucleotide sequence ID" value="XM_034529783.1"/>
</dbReference>
<evidence type="ECO:0000313" key="4">
    <source>
        <dbReference type="Ensembl" id="ENSCLMP00005005271.1"/>
    </source>
</evidence>
<keyword evidence="1 2" id="KW-0378">Hydrolase</keyword>
<dbReference type="EC" id="3.4.24.-" evidence="2"/>
<dbReference type="PANTHER" id="PTHR10127:SF899">
    <property type="entry name" value="ASTACIN-LIKE METALLOENDOPEPTIDASE-RELATED"/>
    <property type="match status" value="1"/>
</dbReference>
<comment type="cofactor">
    <cofactor evidence="1 2">
        <name>Zn(2+)</name>
        <dbReference type="ChEBI" id="CHEBI:29105"/>
    </cofactor>
    <text evidence="1 2">Binds 1 zinc ion per subunit.</text>
</comment>
<dbReference type="GO" id="GO:0008270">
    <property type="term" value="F:zinc ion binding"/>
    <property type="evidence" value="ECO:0007669"/>
    <property type="project" value="UniProtKB-UniRule"/>
</dbReference>
<dbReference type="AlphaFoldDB" id="A0A8C2WJF5"/>
<protein>
    <recommendedName>
        <fullName evidence="2">Metalloendopeptidase</fullName>
        <ecNumber evidence="2">3.4.24.-</ecNumber>
    </recommendedName>
</protein>
<dbReference type="PROSITE" id="PS51864">
    <property type="entry name" value="ASTACIN"/>
    <property type="match status" value="1"/>
</dbReference>
<feature type="active site" evidence="1">
    <location>
        <position position="160"/>
    </location>
</feature>
<evidence type="ECO:0000313" key="5">
    <source>
        <dbReference type="Proteomes" id="UP000694565"/>
    </source>
</evidence>
<dbReference type="InterPro" id="IPR001506">
    <property type="entry name" value="Peptidase_M12A"/>
</dbReference>
<dbReference type="KEGG" id="clum:117728856"/>
<dbReference type="GO" id="GO:0006508">
    <property type="term" value="P:proteolysis"/>
    <property type="evidence" value="ECO:0007669"/>
    <property type="project" value="UniProtKB-KW"/>
</dbReference>
<dbReference type="GO" id="GO:0004222">
    <property type="term" value="F:metalloendopeptidase activity"/>
    <property type="evidence" value="ECO:0007669"/>
    <property type="project" value="UniProtKB-UniRule"/>
</dbReference>
<accession>A0A8C2WJF5</accession>
<keyword evidence="1 2" id="KW-0862">Zinc</keyword>
<keyword evidence="1 2" id="KW-0645">Protease</keyword>
<evidence type="ECO:0000256" key="1">
    <source>
        <dbReference type="PROSITE-ProRule" id="PRU01211"/>
    </source>
</evidence>